<evidence type="ECO:0000256" key="1">
    <source>
        <dbReference type="ARBA" id="ARBA00022884"/>
    </source>
</evidence>
<dbReference type="InterPro" id="IPR014720">
    <property type="entry name" value="dsRBD_dom"/>
</dbReference>
<feature type="domain" description="DRBM" evidence="4">
    <location>
        <begin position="302"/>
        <end position="365"/>
    </location>
</feature>
<dbReference type="GO" id="GO:0003723">
    <property type="term" value="F:RNA binding"/>
    <property type="evidence" value="ECO:0007669"/>
    <property type="project" value="UniProtKB-UniRule"/>
</dbReference>
<dbReference type="InterPro" id="IPR051247">
    <property type="entry name" value="RLC_Component"/>
</dbReference>
<dbReference type="AlphaFoldDB" id="A0ABD2AJ47"/>
<dbReference type="PROSITE" id="PS50137">
    <property type="entry name" value="DS_RBD"/>
    <property type="match status" value="1"/>
</dbReference>
<name>A0ABD2AJ47_VESSQ</name>
<evidence type="ECO:0000259" key="4">
    <source>
        <dbReference type="PROSITE" id="PS50137"/>
    </source>
</evidence>
<dbReference type="Gene3D" id="3.30.160.20">
    <property type="match status" value="2"/>
</dbReference>
<feature type="region of interest" description="Disordered" evidence="3">
    <location>
        <begin position="246"/>
        <end position="294"/>
    </location>
</feature>
<evidence type="ECO:0000256" key="3">
    <source>
        <dbReference type="SAM" id="MobiDB-lite"/>
    </source>
</evidence>
<reference evidence="5 6" key="1">
    <citation type="journal article" date="2024" name="Ann. Entomol. Soc. Am.">
        <title>Genomic analyses of the southern and eastern yellowjacket wasps (Hymenoptera: Vespidae) reveal evolutionary signatures of social life.</title>
        <authorList>
            <person name="Catto M.A."/>
            <person name="Caine P.B."/>
            <person name="Orr S.E."/>
            <person name="Hunt B.G."/>
            <person name="Goodisman M.A.D."/>
        </authorList>
    </citation>
    <scope>NUCLEOTIDE SEQUENCE [LARGE SCALE GENOMIC DNA]</scope>
    <source>
        <strain evidence="5">233</strain>
        <tissue evidence="5">Head and thorax</tissue>
    </source>
</reference>
<feature type="compositionally biased region" description="Polar residues" evidence="3">
    <location>
        <begin position="254"/>
        <end position="270"/>
    </location>
</feature>
<accession>A0ABD2AJ47</accession>
<evidence type="ECO:0000313" key="5">
    <source>
        <dbReference type="EMBL" id="KAL2720642.1"/>
    </source>
</evidence>
<organism evidence="5 6">
    <name type="scientific">Vespula squamosa</name>
    <name type="common">Southern yellow jacket</name>
    <name type="synonym">Wasp</name>
    <dbReference type="NCBI Taxonomy" id="30214"/>
    <lineage>
        <taxon>Eukaryota</taxon>
        <taxon>Metazoa</taxon>
        <taxon>Ecdysozoa</taxon>
        <taxon>Arthropoda</taxon>
        <taxon>Hexapoda</taxon>
        <taxon>Insecta</taxon>
        <taxon>Pterygota</taxon>
        <taxon>Neoptera</taxon>
        <taxon>Endopterygota</taxon>
        <taxon>Hymenoptera</taxon>
        <taxon>Apocrita</taxon>
        <taxon>Aculeata</taxon>
        <taxon>Vespoidea</taxon>
        <taxon>Vespidae</taxon>
        <taxon>Vespinae</taxon>
        <taxon>Vespula</taxon>
    </lineage>
</organism>
<evidence type="ECO:0000313" key="6">
    <source>
        <dbReference type="Proteomes" id="UP001607302"/>
    </source>
</evidence>
<evidence type="ECO:0000256" key="2">
    <source>
        <dbReference type="PROSITE-ProRule" id="PRU00266"/>
    </source>
</evidence>
<keyword evidence="6" id="KW-1185">Reference proteome</keyword>
<proteinExistence type="predicted"/>
<dbReference type="GO" id="GO:0010468">
    <property type="term" value="P:regulation of gene expression"/>
    <property type="evidence" value="ECO:0007669"/>
    <property type="project" value="UniProtKB-ARBA"/>
</dbReference>
<keyword evidence="1 2" id="KW-0694">RNA-binding</keyword>
<feature type="region of interest" description="Disordered" evidence="3">
    <location>
        <begin position="169"/>
        <end position="190"/>
    </location>
</feature>
<feature type="compositionally biased region" description="Basic and acidic residues" evidence="3">
    <location>
        <begin position="170"/>
        <end position="184"/>
    </location>
</feature>
<dbReference type="Proteomes" id="UP001607302">
    <property type="component" value="Unassembled WGS sequence"/>
</dbReference>
<comment type="caution">
    <text evidence="5">The sequence shown here is derived from an EMBL/GenBank/DDBJ whole genome shotgun (WGS) entry which is preliminary data.</text>
</comment>
<dbReference type="PANTHER" id="PTHR46205">
    <property type="entry name" value="LOQUACIOUS, ISOFORM B"/>
    <property type="match status" value="1"/>
</dbReference>
<sequence length="468" mass="53574">IDFWKEIKKRKEILIFKMSEELETEGTLKCHEFGPPKSLQKMENADILWKMITKRFPNAAPLLCEMEAVIDRADDLLRQLRRPYNRSVEASSINNLADSGESDEVISLICDESFPEDVDVFEDVGACIFEDIMTNTAETQISESSISTVDTDFDSILSNQPSSFIAEKSLNSKDDLKQEEHGKENNNSFKSYEANSLESWGKVIENTSKNVDVSCNKNEENLQEQIEYPSNSKDSVVTKVLEKVQENEKKHSSGDWNENINVENRSSSFNDSEDTETYRNVEKSSINGRQFSGDEKINNNKTPWNILEEYANRCNKNIDYHCEKNKCNRFIISGKLSEFSATGCGDTEDLAKNSIAKKILQNIADHQMNDKEMKHLLQLSREQILEIINFGNDDTIETPLRKVYMLCIKKGGCLPKYTTEMEYRHEGVKYTAKCIALDHAVEGQGVSRYNAKKSAAEQFYQKYFNNEI</sequence>
<gene>
    <name evidence="5" type="ORF">V1478_010218</name>
</gene>
<dbReference type="PANTHER" id="PTHR46205:SF3">
    <property type="entry name" value="LOQUACIOUS, ISOFORM B"/>
    <property type="match status" value="1"/>
</dbReference>
<dbReference type="SUPFAM" id="SSF54768">
    <property type="entry name" value="dsRNA-binding domain-like"/>
    <property type="match status" value="1"/>
</dbReference>
<dbReference type="SMART" id="SM00358">
    <property type="entry name" value="DSRM"/>
    <property type="match status" value="2"/>
</dbReference>
<feature type="non-terminal residue" evidence="5">
    <location>
        <position position="1"/>
    </location>
</feature>
<dbReference type="EMBL" id="JAUDFV010000146">
    <property type="protein sequence ID" value="KAL2720642.1"/>
    <property type="molecule type" value="Genomic_DNA"/>
</dbReference>
<protein>
    <recommendedName>
        <fullName evidence="4">DRBM domain-containing protein</fullName>
    </recommendedName>
</protein>